<dbReference type="SUPFAM" id="SSF46689">
    <property type="entry name" value="Homeodomain-like"/>
    <property type="match status" value="1"/>
</dbReference>
<dbReference type="InterPro" id="IPR001647">
    <property type="entry name" value="HTH_TetR"/>
</dbReference>
<sequence>MPEHSGVSRPGGRTARTRDAVHAAVRELLAEPETEITMAAVAERSGVHFTTLYRRWGNIESIVLDLAVERVTEESPVPATGDLRADLTEYVHRLLASLRQAGTGTLLQALLAAAGQATEAEQVTQFVEPRIEQFQSLLDAAEVTRIDGLRLVELILAPAYLWAQFGAPLDPDADTARLVDTVLAVARDPA</sequence>
<reference evidence="7" key="1">
    <citation type="journal article" date="2019" name="Int. J. Syst. Evol. Microbiol.">
        <title>The Global Catalogue of Microorganisms (GCM) 10K type strain sequencing project: providing services to taxonomists for standard genome sequencing and annotation.</title>
        <authorList>
            <consortium name="The Broad Institute Genomics Platform"/>
            <consortium name="The Broad Institute Genome Sequencing Center for Infectious Disease"/>
            <person name="Wu L."/>
            <person name="Ma J."/>
        </authorList>
    </citation>
    <scope>NUCLEOTIDE SEQUENCE [LARGE SCALE GENOMIC DNA]</scope>
    <source>
        <strain evidence="7">NBRC 108728</strain>
    </source>
</reference>
<dbReference type="RefSeq" id="WP_286345463.1">
    <property type="nucleotide sequence ID" value="NZ_AP027732.1"/>
</dbReference>
<dbReference type="Gene3D" id="1.10.357.10">
    <property type="entry name" value="Tetracycline Repressor, domain 2"/>
    <property type="match status" value="1"/>
</dbReference>
<dbReference type="InterPro" id="IPR009057">
    <property type="entry name" value="Homeodomain-like_sf"/>
</dbReference>
<evidence type="ECO:0000256" key="1">
    <source>
        <dbReference type="ARBA" id="ARBA00023015"/>
    </source>
</evidence>
<protein>
    <submittedName>
        <fullName evidence="6">TetR family transcriptional regulator</fullName>
    </submittedName>
</protein>
<dbReference type="SUPFAM" id="SSF48498">
    <property type="entry name" value="Tetracyclin repressor-like, C-terminal domain"/>
    <property type="match status" value="1"/>
</dbReference>
<evidence type="ECO:0000313" key="7">
    <source>
        <dbReference type="Proteomes" id="UP001321486"/>
    </source>
</evidence>
<keyword evidence="7" id="KW-1185">Reference proteome</keyword>
<evidence type="ECO:0000256" key="2">
    <source>
        <dbReference type="ARBA" id="ARBA00023125"/>
    </source>
</evidence>
<dbReference type="PANTHER" id="PTHR30055:SF148">
    <property type="entry name" value="TETR-FAMILY TRANSCRIPTIONAL REGULATOR"/>
    <property type="match status" value="1"/>
</dbReference>
<evidence type="ECO:0000313" key="6">
    <source>
        <dbReference type="EMBL" id="BDZ48499.1"/>
    </source>
</evidence>
<name>A0ABM8GJC8_9MICO</name>
<proteinExistence type="predicted"/>
<evidence type="ECO:0000256" key="3">
    <source>
        <dbReference type="ARBA" id="ARBA00023163"/>
    </source>
</evidence>
<dbReference type="EMBL" id="AP027732">
    <property type="protein sequence ID" value="BDZ48499.1"/>
    <property type="molecule type" value="Genomic_DNA"/>
</dbReference>
<evidence type="ECO:0000256" key="4">
    <source>
        <dbReference type="PROSITE-ProRule" id="PRU00335"/>
    </source>
</evidence>
<keyword evidence="3" id="KW-0804">Transcription</keyword>
<gene>
    <name evidence="6" type="ORF">GCM10025867_07400</name>
</gene>
<feature type="domain" description="HTH tetR-type" evidence="5">
    <location>
        <begin position="15"/>
        <end position="74"/>
    </location>
</feature>
<dbReference type="Pfam" id="PF16859">
    <property type="entry name" value="TetR_C_11"/>
    <property type="match status" value="1"/>
</dbReference>
<dbReference type="PANTHER" id="PTHR30055">
    <property type="entry name" value="HTH-TYPE TRANSCRIPTIONAL REGULATOR RUTR"/>
    <property type="match status" value="1"/>
</dbReference>
<keyword evidence="1" id="KW-0805">Transcription regulation</keyword>
<organism evidence="6 7">
    <name type="scientific">Frondihabitans sucicola</name>
    <dbReference type="NCBI Taxonomy" id="1268041"/>
    <lineage>
        <taxon>Bacteria</taxon>
        <taxon>Bacillati</taxon>
        <taxon>Actinomycetota</taxon>
        <taxon>Actinomycetes</taxon>
        <taxon>Micrococcales</taxon>
        <taxon>Microbacteriaceae</taxon>
        <taxon>Frondihabitans</taxon>
    </lineage>
</organism>
<evidence type="ECO:0000259" key="5">
    <source>
        <dbReference type="PROSITE" id="PS50977"/>
    </source>
</evidence>
<accession>A0ABM8GJC8</accession>
<dbReference type="InterPro" id="IPR050109">
    <property type="entry name" value="HTH-type_TetR-like_transc_reg"/>
</dbReference>
<dbReference type="Gene3D" id="1.10.10.60">
    <property type="entry name" value="Homeodomain-like"/>
    <property type="match status" value="1"/>
</dbReference>
<dbReference type="InterPro" id="IPR011075">
    <property type="entry name" value="TetR_C"/>
</dbReference>
<dbReference type="Proteomes" id="UP001321486">
    <property type="component" value="Chromosome"/>
</dbReference>
<dbReference type="PROSITE" id="PS50977">
    <property type="entry name" value="HTH_TETR_2"/>
    <property type="match status" value="1"/>
</dbReference>
<keyword evidence="2 4" id="KW-0238">DNA-binding</keyword>
<dbReference type="InterPro" id="IPR036271">
    <property type="entry name" value="Tet_transcr_reg_TetR-rel_C_sf"/>
</dbReference>
<feature type="DNA-binding region" description="H-T-H motif" evidence="4">
    <location>
        <begin position="37"/>
        <end position="56"/>
    </location>
</feature>